<dbReference type="GO" id="GO:0045493">
    <property type="term" value="P:xylan catabolic process"/>
    <property type="evidence" value="ECO:0007669"/>
    <property type="project" value="UniProtKB-KW"/>
</dbReference>
<feature type="active site" description="Proton donor" evidence="6">
    <location>
        <position position="205"/>
    </location>
</feature>
<keyword evidence="2" id="KW-0624">Polysaccharide degradation</keyword>
<evidence type="ECO:0000256" key="1">
    <source>
        <dbReference type="ARBA" id="ARBA00009865"/>
    </source>
</evidence>
<keyword evidence="12" id="KW-1185">Reference proteome</keyword>
<evidence type="ECO:0000256" key="6">
    <source>
        <dbReference type="PIRSR" id="PIRSR606710-1"/>
    </source>
</evidence>
<keyword evidence="5 8" id="KW-0326">Glycosidase</keyword>
<evidence type="ECO:0000256" key="7">
    <source>
        <dbReference type="PIRSR" id="PIRSR606710-2"/>
    </source>
</evidence>
<gene>
    <name evidence="11" type="ORF">CJ305_11470</name>
</gene>
<dbReference type="Proteomes" id="UP000229433">
    <property type="component" value="Unassembled WGS sequence"/>
</dbReference>
<proteinExistence type="inferred from homology"/>
<dbReference type="Gene3D" id="2.115.10.20">
    <property type="entry name" value="Glycosyl hydrolase domain, family 43"/>
    <property type="match status" value="1"/>
</dbReference>
<organism evidence="11 12">
    <name type="scientific">Leeuwenhoekiella nanhaiensis</name>
    <dbReference type="NCBI Taxonomy" id="1655491"/>
    <lineage>
        <taxon>Bacteria</taxon>
        <taxon>Pseudomonadati</taxon>
        <taxon>Bacteroidota</taxon>
        <taxon>Flavobacteriia</taxon>
        <taxon>Flavobacteriales</taxon>
        <taxon>Flavobacteriaceae</taxon>
        <taxon>Leeuwenhoekiella</taxon>
    </lineage>
</organism>
<name>A0A2G1VR84_9FLAO</name>
<evidence type="ECO:0000256" key="3">
    <source>
        <dbReference type="ARBA" id="ARBA00022801"/>
    </source>
</evidence>
<comment type="caution">
    <text evidence="11">The sequence shown here is derived from an EMBL/GenBank/DDBJ whole genome shotgun (WGS) entry which is preliminary data.</text>
</comment>
<feature type="site" description="Important for catalytic activity, responsible for pKa modulation of the active site Glu and correct orientation of both the proton donor and substrate" evidence="7">
    <location>
        <position position="156"/>
    </location>
</feature>
<feature type="chain" id="PRO_5013847758" evidence="9">
    <location>
        <begin position="23"/>
        <end position="439"/>
    </location>
</feature>
<evidence type="ECO:0000313" key="12">
    <source>
        <dbReference type="Proteomes" id="UP000229433"/>
    </source>
</evidence>
<evidence type="ECO:0000256" key="9">
    <source>
        <dbReference type="SAM" id="SignalP"/>
    </source>
</evidence>
<dbReference type="Pfam" id="PF04616">
    <property type="entry name" value="Glyco_hydro_43"/>
    <property type="match status" value="1"/>
</dbReference>
<dbReference type="AlphaFoldDB" id="A0A2G1VR84"/>
<dbReference type="CDD" id="cd04084">
    <property type="entry name" value="CBM6_xylanase-like"/>
    <property type="match status" value="1"/>
</dbReference>
<dbReference type="RefSeq" id="WP_099646471.1">
    <property type="nucleotide sequence ID" value="NZ_KZ319291.1"/>
</dbReference>
<dbReference type="InterPro" id="IPR052176">
    <property type="entry name" value="Glycosyl_Hydrlase_43_Enz"/>
</dbReference>
<dbReference type="Pfam" id="PF03422">
    <property type="entry name" value="CBM_6"/>
    <property type="match status" value="1"/>
</dbReference>
<keyword evidence="9" id="KW-0732">Signal</keyword>
<evidence type="ECO:0000256" key="4">
    <source>
        <dbReference type="ARBA" id="ARBA00023277"/>
    </source>
</evidence>
<dbReference type="InterPro" id="IPR006710">
    <property type="entry name" value="Glyco_hydro_43"/>
</dbReference>
<keyword evidence="2" id="KW-0858">Xylan degradation</keyword>
<sequence length="439" mass="49543">MRSKIIFFTLCAVWLYSFALQAQNPLILDQYTADPTARVFNDKLYVYPSHDILCTEDKGRVGWFCMEDYHVFSSHNLTAWKDHGEILNQTEVAWADPSGYSMWAPDCVERDGKYYFYFPTKPKDEKGFKIGVAISDSPEGPFVPLEEPIAGVNGIDPNVFIDADGQAYLYWSGGNIFVAKLKPNMTELASEPQIIANLPQEGLKEGPFVFERNGSYYLTYPHVENKTERLEYAMGPTPEGPFTVTGVIMDESPTGCWTNHQSIVNFKDQWYLFYHHNDLSPDFDKNRSIRADSLSFNADGTIVKVQPTLRGIGINKATETIQIDRYSSKSNSARVQFNDPEAPFKGWNAVLNTGDFIRYNRVDFETKLSKLKIHVKSEAGAVLELTFADSDEPIVELKVANTADWSILDFDLDPVTEGVHDVGIKVISGAAAIDWIQFR</sequence>
<evidence type="ECO:0000313" key="11">
    <source>
        <dbReference type="EMBL" id="PHQ29271.1"/>
    </source>
</evidence>
<dbReference type="PANTHER" id="PTHR43772">
    <property type="entry name" value="ENDO-1,4-BETA-XYLANASE"/>
    <property type="match status" value="1"/>
</dbReference>
<dbReference type="InterPro" id="IPR005084">
    <property type="entry name" value="CBM6"/>
</dbReference>
<dbReference type="CDD" id="cd08990">
    <property type="entry name" value="GH43_AXH_like"/>
    <property type="match status" value="1"/>
</dbReference>
<evidence type="ECO:0000256" key="5">
    <source>
        <dbReference type="ARBA" id="ARBA00023295"/>
    </source>
</evidence>
<dbReference type="EMBL" id="NQXA01000008">
    <property type="protein sequence ID" value="PHQ29271.1"/>
    <property type="molecule type" value="Genomic_DNA"/>
</dbReference>
<dbReference type="InterPro" id="IPR008979">
    <property type="entry name" value="Galactose-bd-like_sf"/>
</dbReference>
<evidence type="ECO:0000256" key="8">
    <source>
        <dbReference type="RuleBase" id="RU361187"/>
    </source>
</evidence>
<keyword evidence="3 8" id="KW-0378">Hydrolase</keyword>
<dbReference type="InterPro" id="IPR023296">
    <property type="entry name" value="Glyco_hydro_beta-prop_sf"/>
</dbReference>
<dbReference type="GO" id="GO:0004553">
    <property type="term" value="F:hydrolase activity, hydrolyzing O-glycosyl compounds"/>
    <property type="evidence" value="ECO:0007669"/>
    <property type="project" value="InterPro"/>
</dbReference>
<evidence type="ECO:0000256" key="2">
    <source>
        <dbReference type="ARBA" id="ARBA00022651"/>
    </source>
</evidence>
<accession>A0A2G1VR84</accession>
<dbReference type="SUPFAM" id="SSF49785">
    <property type="entry name" value="Galactose-binding domain-like"/>
    <property type="match status" value="1"/>
</dbReference>
<keyword evidence="4" id="KW-0119">Carbohydrate metabolism</keyword>
<dbReference type="Gene3D" id="2.60.120.260">
    <property type="entry name" value="Galactose-binding domain-like"/>
    <property type="match status" value="1"/>
</dbReference>
<dbReference type="GO" id="GO:0030246">
    <property type="term" value="F:carbohydrate binding"/>
    <property type="evidence" value="ECO:0007669"/>
    <property type="project" value="InterPro"/>
</dbReference>
<dbReference type="PANTHER" id="PTHR43772:SF2">
    <property type="entry name" value="PUTATIVE (AFU_ORTHOLOGUE AFUA_2G04480)-RELATED"/>
    <property type="match status" value="1"/>
</dbReference>
<dbReference type="OrthoDB" id="9763933at2"/>
<feature type="domain" description="CBM6" evidence="10">
    <location>
        <begin position="350"/>
        <end position="438"/>
    </location>
</feature>
<dbReference type="SUPFAM" id="SSF75005">
    <property type="entry name" value="Arabinanase/levansucrase/invertase"/>
    <property type="match status" value="1"/>
</dbReference>
<comment type="similarity">
    <text evidence="1 8">Belongs to the glycosyl hydrolase 43 family.</text>
</comment>
<reference evidence="11 12" key="1">
    <citation type="submission" date="2017-08" db="EMBL/GenBank/DDBJ databases">
        <title>The whole genome shortgun sequences of strain Leeuwenhoekiella nanhaiensis G18 from the South China Sea.</title>
        <authorList>
            <person name="Liu Q."/>
        </authorList>
    </citation>
    <scope>NUCLEOTIDE SEQUENCE [LARGE SCALE GENOMIC DNA]</scope>
    <source>
        <strain evidence="11 12">G18</strain>
    </source>
</reference>
<feature type="signal peptide" evidence="9">
    <location>
        <begin position="1"/>
        <end position="22"/>
    </location>
</feature>
<evidence type="ECO:0000259" key="10">
    <source>
        <dbReference type="Pfam" id="PF03422"/>
    </source>
</evidence>
<protein>
    <submittedName>
        <fullName evidence="11">Alpha-N-arabinofuranosidase</fullName>
    </submittedName>
</protein>
<feature type="active site" description="Proton acceptor" evidence="6">
    <location>
        <position position="51"/>
    </location>
</feature>